<evidence type="ECO:0000313" key="1">
    <source>
        <dbReference type="EMBL" id="MSD16241.1"/>
    </source>
</evidence>
<proteinExistence type="predicted"/>
<name>A0A844DY05_EUBRA</name>
<dbReference type="AlphaFoldDB" id="A0A844DY05"/>
<organism evidence="1 2">
    <name type="scientific">Eubacterium ramulus</name>
    <dbReference type="NCBI Taxonomy" id="39490"/>
    <lineage>
        <taxon>Bacteria</taxon>
        <taxon>Bacillati</taxon>
        <taxon>Bacillota</taxon>
        <taxon>Clostridia</taxon>
        <taxon>Eubacteriales</taxon>
        <taxon>Eubacteriaceae</taxon>
        <taxon>Eubacterium</taxon>
    </lineage>
</organism>
<protein>
    <submittedName>
        <fullName evidence="1">Flavodoxin family protein</fullName>
    </submittedName>
</protein>
<dbReference type="Gene3D" id="3.40.50.360">
    <property type="match status" value="1"/>
</dbReference>
<evidence type="ECO:0000313" key="2">
    <source>
        <dbReference type="Proteomes" id="UP000431304"/>
    </source>
</evidence>
<dbReference type="InterPro" id="IPR029039">
    <property type="entry name" value="Flavoprotein-like_sf"/>
</dbReference>
<sequence length="90" mass="9962">MCGQMKTLLDRLNPLYSADYLFRDIYMIATAAENEESAFEKAYNGLQGWVDCFEKASLKGMVSGGGIDAANTAEDHVDIMKKAYELGKNL</sequence>
<accession>A0A844DY05</accession>
<gene>
    <name evidence="1" type="ORF">GKE72_09185</name>
</gene>
<comment type="caution">
    <text evidence="1">The sequence shown here is derived from an EMBL/GenBank/DDBJ whole genome shotgun (WGS) entry which is preliminary data.</text>
</comment>
<dbReference type="Proteomes" id="UP000431304">
    <property type="component" value="Unassembled WGS sequence"/>
</dbReference>
<reference evidence="1 2" key="1">
    <citation type="journal article" date="2019" name="Nat. Med.">
        <title>A library of human gut bacterial isolates paired with longitudinal multiomics data enables mechanistic microbiome research.</title>
        <authorList>
            <person name="Poyet M."/>
            <person name="Groussin M."/>
            <person name="Gibbons S.M."/>
            <person name="Avila-Pacheco J."/>
            <person name="Jiang X."/>
            <person name="Kearney S.M."/>
            <person name="Perrotta A.R."/>
            <person name="Berdy B."/>
            <person name="Zhao S."/>
            <person name="Lieberman T.D."/>
            <person name="Swanson P.K."/>
            <person name="Smith M."/>
            <person name="Roesemann S."/>
            <person name="Alexander J.E."/>
            <person name="Rich S.A."/>
            <person name="Livny J."/>
            <person name="Vlamakis H."/>
            <person name="Clish C."/>
            <person name="Bullock K."/>
            <person name="Deik A."/>
            <person name="Scott J."/>
            <person name="Pierce K.A."/>
            <person name="Xavier R.J."/>
            <person name="Alm E.J."/>
        </authorList>
    </citation>
    <scope>NUCLEOTIDE SEQUENCE [LARGE SCALE GENOMIC DNA]</scope>
    <source>
        <strain evidence="1 2">BIOML-A3</strain>
    </source>
</reference>
<dbReference type="EMBL" id="WKRA01000013">
    <property type="protein sequence ID" value="MSD16241.1"/>
    <property type="molecule type" value="Genomic_DNA"/>
</dbReference>